<gene>
    <name evidence="2" type="ORF">OW729_13560</name>
</gene>
<keyword evidence="1" id="KW-1133">Transmembrane helix</keyword>
<feature type="transmembrane region" description="Helical" evidence="1">
    <location>
        <begin position="69"/>
        <end position="88"/>
    </location>
</feature>
<dbReference type="InterPro" id="IPR003425">
    <property type="entry name" value="CCB3/YggT"/>
</dbReference>
<reference evidence="2" key="1">
    <citation type="submission" date="2022-12" db="EMBL/GenBank/DDBJ databases">
        <title>Clostridium sp. nov., isolated from industrial wastewater.</title>
        <authorList>
            <person name="Jiayan W."/>
        </authorList>
    </citation>
    <scope>NUCLEOTIDE SEQUENCE</scope>
    <source>
        <strain evidence="2">ZC22-4</strain>
    </source>
</reference>
<keyword evidence="3" id="KW-1185">Reference proteome</keyword>
<organism evidence="2 3">
    <name type="scientific">Clostridium brassicae</name>
    <dbReference type="NCBI Taxonomy" id="2999072"/>
    <lineage>
        <taxon>Bacteria</taxon>
        <taxon>Bacillati</taxon>
        <taxon>Bacillota</taxon>
        <taxon>Clostridia</taxon>
        <taxon>Eubacteriales</taxon>
        <taxon>Clostridiaceae</taxon>
        <taxon>Clostridium</taxon>
    </lineage>
</organism>
<protein>
    <submittedName>
        <fullName evidence="2">YggT family protein</fullName>
    </submittedName>
</protein>
<keyword evidence="1" id="KW-0812">Transmembrane</keyword>
<sequence length="89" mass="10092">MILVLRSAFNLLFQVLELFLIIDVILSWVYRGSNKLTDIIHTFTEPFLAPGRKIQENLMPGSPLDLSPILGLAIIWLLRTIVMTILGML</sequence>
<feature type="transmembrane region" description="Helical" evidence="1">
    <location>
        <begin position="12"/>
        <end position="30"/>
    </location>
</feature>
<evidence type="ECO:0000313" key="2">
    <source>
        <dbReference type="EMBL" id="MCY6959642.1"/>
    </source>
</evidence>
<dbReference type="Proteomes" id="UP001144612">
    <property type="component" value="Unassembled WGS sequence"/>
</dbReference>
<accession>A0ABT4DBG3</accession>
<proteinExistence type="predicted"/>
<comment type="caution">
    <text evidence="2">The sequence shown here is derived from an EMBL/GenBank/DDBJ whole genome shotgun (WGS) entry which is preliminary data.</text>
</comment>
<dbReference type="RefSeq" id="WP_268062071.1">
    <property type="nucleotide sequence ID" value="NZ_JAPQFJ010000014.1"/>
</dbReference>
<keyword evidence="1" id="KW-0472">Membrane</keyword>
<dbReference type="Pfam" id="PF02325">
    <property type="entry name" value="CCB3_YggT"/>
    <property type="match status" value="1"/>
</dbReference>
<name>A0ABT4DBG3_9CLOT</name>
<evidence type="ECO:0000313" key="3">
    <source>
        <dbReference type="Proteomes" id="UP001144612"/>
    </source>
</evidence>
<dbReference type="EMBL" id="JAPQFJ010000014">
    <property type="protein sequence ID" value="MCY6959642.1"/>
    <property type="molecule type" value="Genomic_DNA"/>
</dbReference>
<evidence type="ECO:0000256" key="1">
    <source>
        <dbReference type="SAM" id="Phobius"/>
    </source>
</evidence>